<evidence type="ECO:0000313" key="6">
    <source>
        <dbReference type="EMBL" id="AOZ09669.1"/>
    </source>
</evidence>
<sequence length="238" mass="26362">MLETIVDLSGNQLLKRLPERERTALRPYLEPVNLRAGQLLSDSGQRIRHVYFPISAMISMLSLQESGSTVELASIGHEGLAGLPALTGGETMPNRTEVRKSGVALRIAAGDLRAQWPMLPTLQRMTLLYMQALLTQVAQTVVSVRHHSLTEQLCRWLLLALDRAAGNELDVTQQTIADMLGVRREGVTEAVGRLVQLHLIEHSRGHITVIDRAGLEGYSGESYRIVKHEFDRLLSTTA</sequence>
<evidence type="ECO:0000256" key="1">
    <source>
        <dbReference type="ARBA" id="ARBA00023015"/>
    </source>
</evidence>
<accession>A0ABM6FD05</accession>
<dbReference type="PROSITE" id="PS50042">
    <property type="entry name" value="CNMP_BINDING_3"/>
    <property type="match status" value="1"/>
</dbReference>
<feature type="domain" description="HTH crp-type" evidence="5">
    <location>
        <begin position="147"/>
        <end position="213"/>
    </location>
</feature>
<keyword evidence="3" id="KW-0804">Transcription</keyword>
<dbReference type="Gene3D" id="2.60.120.10">
    <property type="entry name" value="Jelly Rolls"/>
    <property type="match status" value="1"/>
</dbReference>
<gene>
    <name evidence="6" type="ORF">BKK80_28555</name>
</gene>
<reference evidence="6 7" key="1">
    <citation type="submission" date="2016-10" db="EMBL/GenBank/DDBJ databases">
        <title>Complete genome sequences of three Cupriavidus strains isolated from various Malaysian environments.</title>
        <authorList>
            <person name="Abdullah A.A.-A."/>
            <person name="Shafie N.A.H."/>
            <person name="Lau N.S."/>
        </authorList>
    </citation>
    <scope>NUCLEOTIDE SEQUENCE [LARGE SCALE GENOMIC DNA]</scope>
    <source>
        <strain evidence="6 7">USMAA1020</strain>
    </source>
</reference>
<proteinExistence type="predicted"/>
<keyword evidence="1" id="KW-0805">Transcription regulation</keyword>
<dbReference type="PANTHER" id="PTHR24567:SF74">
    <property type="entry name" value="HTH-TYPE TRANSCRIPTIONAL REGULATOR ARCR"/>
    <property type="match status" value="1"/>
</dbReference>
<dbReference type="PANTHER" id="PTHR24567">
    <property type="entry name" value="CRP FAMILY TRANSCRIPTIONAL REGULATORY PROTEIN"/>
    <property type="match status" value="1"/>
</dbReference>
<organism evidence="6 7">
    <name type="scientific">Cupriavidus malaysiensis</name>
    <dbReference type="NCBI Taxonomy" id="367825"/>
    <lineage>
        <taxon>Bacteria</taxon>
        <taxon>Pseudomonadati</taxon>
        <taxon>Pseudomonadota</taxon>
        <taxon>Betaproteobacteria</taxon>
        <taxon>Burkholderiales</taxon>
        <taxon>Burkholderiaceae</taxon>
        <taxon>Cupriavidus</taxon>
    </lineage>
</organism>
<dbReference type="Proteomes" id="UP000177515">
    <property type="component" value="Chromosome 2"/>
</dbReference>
<dbReference type="RefSeq" id="WP_071019574.1">
    <property type="nucleotide sequence ID" value="NZ_CP017755.1"/>
</dbReference>
<dbReference type="SUPFAM" id="SSF51206">
    <property type="entry name" value="cAMP-binding domain-like"/>
    <property type="match status" value="1"/>
</dbReference>
<dbReference type="SMART" id="SM00100">
    <property type="entry name" value="cNMP"/>
    <property type="match status" value="1"/>
</dbReference>
<dbReference type="Pfam" id="PF13545">
    <property type="entry name" value="HTH_Crp_2"/>
    <property type="match status" value="1"/>
</dbReference>
<dbReference type="InterPro" id="IPR000595">
    <property type="entry name" value="cNMP-bd_dom"/>
</dbReference>
<evidence type="ECO:0000259" key="5">
    <source>
        <dbReference type="PROSITE" id="PS51063"/>
    </source>
</evidence>
<dbReference type="Gene3D" id="1.10.10.10">
    <property type="entry name" value="Winged helix-like DNA-binding domain superfamily/Winged helix DNA-binding domain"/>
    <property type="match status" value="1"/>
</dbReference>
<dbReference type="Pfam" id="PF00027">
    <property type="entry name" value="cNMP_binding"/>
    <property type="match status" value="1"/>
</dbReference>
<keyword evidence="7" id="KW-1185">Reference proteome</keyword>
<keyword evidence="2" id="KW-0238">DNA-binding</keyword>
<dbReference type="InterPro" id="IPR018490">
    <property type="entry name" value="cNMP-bd_dom_sf"/>
</dbReference>
<dbReference type="PROSITE" id="PS51063">
    <property type="entry name" value="HTH_CRP_2"/>
    <property type="match status" value="1"/>
</dbReference>
<dbReference type="InterPro" id="IPR036390">
    <property type="entry name" value="WH_DNA-bd_sf"/>
</dbReference>
<dbReference type="SUPFAM" id="SSF46785">
    <property type="entry name" value="Winged helix' DNA-binding domain"/>
    <property type="match status" value="1"/>
</dbReference>
<protein>
    <submittedName>
        <fullName evidence="6">Crp/Fnr family transcriptional regulator</fullName>
    </submittedName>
</protein>
<evidence type="ECO:0000256" key="2">
    <source>
        <dbReference type="ARBA" id="ARBA00023125"/>
    </source>
</evidence>
<dbReference type="InterPro" id="IPR036388">
    <property type="entry name" value="WH-like_DNA-bd_sf"/>
</dbReference>
<dbReference type="EMBL" id="CP017755">
    <property type="protein sequence ID" value="AOZ09669.1"/>
    <property type="molecule type" value="Genomic_DNA"/>
</dbReference>
<name>A0ABM6FD05_9BURK</name>
<feature type="domain" description="Cyclic nucleotide-binding" evidence="4">
    <location>
        <begin position="13"/>
        <end position="99"/>
    </location>
</feature>
<evidence type="ECO:0000259" key="4">
    <source>
        <dbReference type="PROSITE" id="PS50042"/>
    </source>
</evidence>
<dbReference type="SMART" id="SM00419">
    <property type="entry name" value="HTH_CRP"/>
    <property type="match status" value="1"/>
</dbReference>
<dbReference type="InterPro" id="IPR012318">
    <property type="entry name" value="HTH_CRP"/>
</dbReference>
<dbReference type="InterPro" id="IPR014710">
    <property type="entry name" value="RmlC-like_jellyroll"/>
</dbReference>
<dbReference type="InterPro" id="IPR050397">
    <property type="entry name" value="Env_Response_Regulators"/>
</dbReference>
<evidence type="ECO:0000256" key="3">
    <source>
        <dbReference type="ARBA" id="ARBA00023163"/>
    </source>
</evidence>
<evidence type="ECO:0000313" key="7">
    <source>
        <dbReference type="Proteomes" id="UP000177515"/>
    </source>
</evidence>